<dbReference type="RefSeq" id="WP_014546622.1">
    <property type="nucleotide sequence ID" value="NC_013410.1"/>
</dbReference>
<gene>
    <name evidence="1" type="ordered locus">Fisuc_1964</name>
    <name evidence="2" type="ordered locus">FSU_2486</name>
</gene>
<dbReference type="PATRIC" id="fig|59374.8.peg.2383"/>
<name>C9RIT2_FIBSS</name>
<dbReference type="Proteomes" id="UP000001497">
    <property type="component" value="Chromosome"/>
</dbReference>
<dbReference type="OrthoDB" id="9806649at2"/>
<evidence type="ECO:0000313" key="2">
    <source>
        <dbReference type="EMBL" id="ADL25410.1"/>
    </source>
</evidence>
<dbReference type="HOGENOM" id="CLU_184387_0_0_0"/>
<dbReference type="eggNOG" id="ENOG502ZVQ6">
    <property type="taxonomic scope" value="Bacteria"/>
</dbReference>
<reference evidence="1 4" key="1">
    <citation type="submission" date="2009-10" db="EMBL/GenBank/DDBJ databases">
        <title>Complete sequence of Fibrobacter succinogenes subsp. succinogenes S85.</title>
        <authorList>
            <consortium name="US DOE Joint Genome Institute"/>
            <person name="Lucas S."/>
            <person name="Copeland A."/>
            <person name="Lapidus A."/>
            <person name="Glavina del Rio T."/>
            <person name="Tice H."/>
            <person name="Bruce D."/>
            <person name="Goodwin L."/>
            <person name="Pitluck S."/>
            <person name="Chertkov O."/>
            <person name="Detter J.C."/>
            <person name="Han C."/>
            <person name="Tapia R."/>
            <person name="Larimer F."/>
            <person name="Land M."/>
            <person name="Hauser L."/>
            <person name="Kyrpides N."/>
            <person name="Mikhailova N."/>
            <person name="Weimer P.J."/>
            <person name="Stevenson D.M."/>
            <person name="Boyum J."/>
            <person name="Brumm P.I."/>
            <person name="Mead D."/>
        </authorList>
    </citation>
    <scope>NUCLEOTIDE SEQUENCE [LARGE SCALE GENOMIC DNA]</scope>
    <source>
        <strain evidence="4">ATCC 19169 / S85</strain>
        <strain evidence="1">S85</strain>
    </source>
</reference>
<dbReference type="KEGG" id="fsu:Fisuc_1964"/>
<proteinExistence type="predicted"/>
<keyword evidence="4" id="KW-1185">Reference proteome</keyword>
<dbReference type="AlphaFoldDB" id="C9RIT2"/>
<dbReference type="Proteomes" id="UP000000517">
    <property type="component" value="Chromosome"/>
</dbReference>
<evidence type="ECO:0000313" key="4">
    <source>
        <dbReference type="Proteomes" id="UP000001497"/>
    </source>
</evidence>
<sequence>MKTMARPIRETPILFGEDARRFREAMQNVKPEPPEVRARILRDYELMKKAYERGMADQRAREDANGGVDPWFKKV</sequence>
<dbReference type="EMBL" id="CP002158">
    <property type="protein sequence ID" value="ADL25410.1"/>
    <property type="molecule type" value="Genomic_DNA"/>
</dbReference>
<protein>
    <submittedName>
        <fullName evidence="2">Uncharacterized protein</fullName>
    </submittedName>
</protein>
<evidence type="ECO:0000313" key="3">
    <source>
        <dbReference type="Proteomes" id="UP000000517"/>
    </source>
</evidence>
<dbReference type="KEGG" id="fsc:FSU_2486"/>
<accession>C9RIT2</accession>
<dbReference type="STRING" id="59374.FSU_2486"/>
<reference evidence="3" key="2">
    <citation type="submission" date="2010-08" db="EMBL/GenBank/DDBJ databases">
        <title>Complete sequence of Fibrobacter succinogenes subsp. succinogenes S85.</title>
        <authorList>
            <person name="Durkin A.S."/>
            <person name="Nelson K.E."/>
            <person name="Morrison M."/>
            <person name="Forsberg C.W."/>
            <person name="Wilson D.B."/>
            <person name="Russell J.B."/>
            <person name="Cann I.K.O."/>
            <person name="Mackie R.I."/>
            <person name="White B.A."/>
        </authorList>
    </citation>
    <scope>NUCLEOTIDE SEQUENCE [LARGE SCALE GENOMIC DNA]</scope>
    <source>
        <strain evidence="3">ATCC 19169 / S85</strain>
    </source>
</reference>
<reference evidence="2" key="3">
    <citation type="submission" date="2010-08" db="EMBL/GenBank/DDBJ databases">
        <authorList>
            <person name="Durkin A.S."/>
            <person name="Nelson K.E."/>
            <person name="Morrison M."/>
            <person name="Forsberg C.W."/>
            <person name="Wilson D.B."/>
            <person name="Russell J.B."/>
            <person name="Cann I.K.O."/>
            <person name="Mackie R.I."/>
            <person name="White B.A."/>
        </authorList>
    </citation>
    <scope>NUCLEOTIDE SEQUENCE</scope>
    <source>
        <strain evidence="2">S85</strain>
    </source>
</reference>
<evidence type="ECO:0000313" key="1">
    <source>
        <dbReference type="EMBL" id="ACX75553.1"/>
    </source>
</evidence>
<organism evidence="2 3">
    <name type="scientific">Fibrobacter succinogenes (strain ATCC 19169 / S85)</name>
    <dbReference type="NCBI Taxonomy" id="59374"/>
    <lineage>
        <taxon>Bacteria</taxon>
        <taxon>Pseudomonadati</taxon>
        <taxon>Fibrobacterota</taxon>
        <taxon>Fibrobacteria</taxon>
        <taxon>Fibrobacterales</taxon>
        <taxon>Fibrobacteraceae</taxon>
        <taxon>Fibrobacter</taxon>
    </lineage>
</organism>
<dbReference type="EMBL" id="CP001792">
    <property type="protein sequence ID" value="ACX75553.1"/>
    <property type="molecule type" value="Genomic_DNA"/>
</dbReference>